<name>A0A6J7CJD9_9ZZZZ</name>
<sequence length="239" mass="26995">MAARGLPYKLLVGITPCPAGWLLVPARLAGVTVVVEEAMVVRSLQDVVDFRPSFDAAAINIPLAFNDEPMGQYRDCDRDARELIGWPRMVGVRPIPCRAALHATSKAKARELEPWLTTDDFRRFRWLREAEQTFQPFHQRSFFSSHPDLAFYLLNEDRPLTTSPYHQDGVIERMKLIRDKLPGIEDVILAPPPPGAGQVHVIQAAALLWTARRAMGRAINRLPLDPTWDANGLRMELVR</sequence>
<gene>
    <name evidence="1" type="ORF">UFOPK3376_00021</name>
</gene>
<evidence type="ECO:0000313" key="1">
    <source>
        <dbReference type="EMBL" id="CAB4856918.1"/>
    </source>
</evidence>
<protein>
    <submittedName>
        <fullName evidence="1">Unannotated protein</fullName>
    </submittedName>
</protein>
<proteinExistence type="predicted"/>
<accession>A0A6J7CJD9</accession>
<dbReference type="EMBL" id="CAFBLP010000001">
    <property type="protein sequence ID" value="CAB4856918.1"/>
    <property type="molecule type" value="Genomic_DNA"/>
</dbReference>
<organism evidence="1">
    <name type="scientific">freshwater metagenome</name>
    <dbReference type="NCBI Taxonomy" id="449393"/>
    <lineage>
        <taxon>unclassified sequences</taxon>
        <taxon>metagenomes</taxon>
        <taxon>ecological metagenomes</taxon>
    </lineage>
</organism>
<dbReference type="AlphaFoldDB" id="A0A6J7CJD9"/>
<dbReference type="Pfam" id="PF04250">
    <property type="entry name" value="DUF429"/>
    <property type="match status" value="1"/>
</dbReference>
<dbReference type="InterPro" id="IPR007362">
    <property type="entry name" value="DUF429"/>
</dbReference>
<reference evidence="1" key="1">
    <citation type="submission" date="2020-05" db="EMBL/GenBank/DDBJ databases">
        <authorList>
            <person name="Chiriac C."/>
            <person name="Salcher M."/>
            <person name="Ghai R."/>
            <person name="Kavagutti S V."/>
        </authorList>
    </citation>
    <scope>NUCLEOTIDE SEQUENCE</scope>
</reference>